<name>A0A2I0T9U7_LIMLA</name>
<dbReference type="AlphaFoldDB" id="A0A2I0T9U7"/>
<dbReference type="EMBL" id="KZ514422">
    <property type="protein sequence ID" value="PKU30566.1"/>
    <property type="molecule type" value="Genomic_DNA"/>
</dbReference>
<gene>
    <name evidence="1" type="ORF">llap_19130</name>
</gene>
<evidence type="ECO:0000313" key="1">
    <source>
        <dbReference type="EMBL" id="PKU30566.1"/>
    </source>
</evidence>
<reference evidence="2" key="2">
    <citation type="submission" date="2017-12" db="EMBL/GenBank/DDBJ databases">
        <title>Genome sequence of the Bar-tailed Godwit (Limosa lapponica baueri).</title>
        <authorList>
            <person name="Lima N.C.B."/>
            <person name="Parody-Merino A.M."/>
            <person name="Battley P.F."/>
            <person name="Fidler A.E."/>
            <person name="Prosdocimi F."/>
        </authorList>
    </citation>
    <scope>NUCLEOTIDE SEQUENCE [LARGE SCALE GENOMIC DNA]</scope>
</reference>
<dbReference type="Proteomes" id="UP000233556">
    <property type="component" value="Unassembled WGS sequence"/>
</dbReference>
<organism evidence="1 2">
    <name type="scientific">Limosa lapponica baueri</name>
    <dbReference type="NCBI Taxonomy" id="1758121"/>
    <lineage>
        <taxon>Eukaryota</taxon>
        <taxon>Metazoa</taxon>
        <taxon>Chordata</taxon>
        <taxon>Craniata</taxon>
        <taxon>Vertebrata</taxon>
        <taxon>Euteleostomi</taxon>
        <taxon>Archelosauria</taxon>
        <taxon>Archosauria</taxon>
        <taxon>Dinosauria</taxon>
        <taxon>Saurischia</taxon>
        <taxon>Theropoda</taxon>
        <taxon>Coelurosauria</taxon>
        <taxon>Aves</taxon>
        <taxon>Neognathae</taxon>
        <taxon>Neoaves</taxon>
        <taxon>Charadriiformes</taxon>
        <taxon>Scolopacidae</taxon>
        <taxon>Limosa</taxon>
    </lineage>
</organism>
<evidence type="ECO:0000313" key="2">
    <source>
        <dbReference type="Proteomes" id="UP000233556"/>
    </source>
</evidence>
<sequence length="73" mass="7834">MALIRFVVNRYLSYGSGPKRFPLVDVLQYALEFASSKPVCTSPVDDLGASAPASGTLPAQTSPRFSISHNLGY</sequence>
<protein>
    <submittedName>
        <fullName evidence="1">Uncharacterized protein</fullName>
    </submittedName>
</protein>
<accession>A0A2I0T9U7</accession>
<keyword evidence="2" id="KW-1185">Reference proteome</keyword>
<dbReference type="OrthoDB" id="2420415at2759"/>
<reference evidence="2" key="1">
    <citation type="submission" date="2017-11" db="EMBL/GenBank/DDBJ databases">
        <authorList>
            <person name="Lima N.C."/>
            <person name="Parody-Merino A.M."/>
            <person name="Battley P.F."/>
            <person name="Fidler A.E."/>
            <person name="Prosdocimi F."/>
        </authorList>
    </citation>
    <scope>NUCLEOTIDE SEQUENCE [LARGE SCALE GENOMIC DNA]</scope>
</reference>
<proteinExistence type="predicted"/>